<evidence type="ECO:0000256" key="5">
    <source>
        <dbReference type="ARBA" id="ARBA00022692"/>
    </source>
</evidence>
<evidence type="ECO:0000256" key="4">
    <source>
        <dbReference type="ARBA" id="ARBA00022614"/>
    </source>
</evidence>
<protein>
    <submittedName>
        <fullName evidence="15">Uncharacterized protein</fullName>
    </submittedName>
</protein>
<dbReference type="FunFam" id="3.80.10.10:FF:000213">
    <property type="entry name" value="Tyrosine-sulfated glycopeptide receptor 1"/>
    <property type="match status" value="1"/>
</dbReference>
<evidence type="ECO:0000313" key="15">
    <source>
        <dbReference type="EMBL" id="CAA7027953.1"/>
    </source>
</evidence>
<keyword evidence="6 12" id="KW-0732">Signal</keyword>
<dbReference type="GO" id="GO:0005886">
    <property type="term" value="C:plasma membrane"/>
    <property type="evidence" value="ECO:0007669"/>
    <property type="project" value="UniProtKB-SubCell"/>
</dbReference>
<dbReference type="OrthoDB" id="442066at2759"/>
<evidence type="ECO:0000256" key="6">
    <source>
        <dbReference type="ARBA" id="ARBA00022729"/>
    </source>
</evidence>
<evidence type="ECO:0000259" key="13">
    <source>
        <dbReference type="Pfam" id="PF08263"/>
    </source>
</evidence>
<keyword evidence="9" id="KW-0472">Membrane</keyword>
<keyword evidence="8" id="KW-1133">Transmembrane helix</keyword>
<accession>A0A6D2ID41</accession>
<dbReference type="InterPro" id="IPR013210">
    <property type="entry name" value="LRR_N_plant-typ"/>
</dbReference>
<dbReference type="Pfam" id="PF23598">
    <property type="entry name" value="LRR_14"/>
    <property type="match status" value="1"/>
</dbReference>
<dbReference type="SMART" id="SM00369">
    <property type="entry name" value="LRR_TYP"/>
    <property type="match status" value="7"/>
</dbReference>
<evidence type="ECO:0000313" key="16">
    <source>
        <dbReference type="Proteomes" id="UP000467841"/>
    </source>
</evidence>
<dbReference type="InterPro" id="IPR003591">
    <property type="entry name" value="Leu-rich_rpt_typical-subtyp"/>
</dbReference>
<dbReference type="Pfam" id="PF00560">
    <property type="entry name" value="LRR_1"/>
    <property type="match status" value="2"/>
</dbReference>
<dbReference type="InterPro" id="IPR001611">
    <property type="entry name" value="Leu-rich_rpt"/>
</dbReference>
<dbReference type="InterPro" id="IPR032675">
    <property type="entry name" value="LRR_dom_sf"/>
</dbReference>
<dbReference type="Pfam" id="PF13855">
    <property type="entry name" value="LRR_8"/>
    <property type="match status" value="2"/>
</dbReference>
<evidence type="ECO:0000256" key="1">
    <source>
        <dbReference type="ARBA" id="ARBA00004251"/>
    </source>
</evidence>
<dbReference type="PANTHER" id="PTHR48061:SF12">
    <property type="entry name" value="DISEASE RESISTANCE LIKE PROTEIN"/>
    <property type="match status" value="1"/>
</dbReference>
<keyword evidence="7" id="KW-0677">Repeat</keyword>
<keyword evidence="5" id="KW-0812">Transmembrane</keyword>
<evidence type="ECO:0000256" key="2">
    <source>
        <dbReference type="ARBA" id="ARBA00009592"/>
    </source>
</evidence>
<evidence type="ECO:0000259" key="14">
    <source>
        <dbReference type="Pfam" id="PF23598"/>
    </source>
</evidence>
<dbReference type="Proteomes" id="UP000467841">
    <property type="component" value="Unassembled WGS sequence"/>
</dbReference>
<dbReference type="PANTHER" id="PTHR48061">
    <property type="entry name" value="LEUCINE-RICH REPEAT RECEPTOR PROTEIN KINASE EMS1-LIKE-RELATED"/>
    <property type="match status" value="1"/>
</dbReference>
<gene>
    <name evidence="15" type="ORF">MERR_LOCUS15188</name>
</gene>
<evidence type="ECO:0000256" key="10">
    <source>
        <dbReference type="ARBA" id="ARBA00023170"/>
    </source>
</evidence>
<evidence type="ECO:0000256" key="9">
    <source>
        <dbReference type="ARBA" id="ARBA00023136"/>
    </source>
</evidence>
<dbReference type="FunFam" id="3.80.10.10:FF:000095">
    <property type="entry name" value="LRR receptor-like serine/threonine-protein kinase GSO1"/>
    <property type="match status" value="1"/>
</dbReference>
<dbReference type="Gene3D" id="3.80.10.10">
    <property type="entry name" value="Ribonuclease Inhibitor"/>
    <property type="match status" value="2"/>
</dbReference>
<evidence type="ECO:0000256" key="3">
    <source>
        <dbReference type="ARBA" id="ARBA00022475"/>
    </source>
</evidence>
<keyword evidence="3" id="KW-1003">Cell membrane</keyword>
<dbReference type="InterPro" id="IPR055414">
    <property type="entry name" value="LRR_R13L4/SHOC2-like"/>
</dbReference>
<dbReference type="AlphaFoldDB" id="A0A6D2ID41"/>
<feature type="domain" description="Disease resistance R13L4/SHOC-2-like LRR" evidence="14">
    <location>
        <begin position="97"/>
        <end position="309"/>
    </location>
</feature>
<keyword evidence="11" id="KW-0325">Glycoprotein</keyword>
<dbReference type="InterPro" id="IPR046956">
    <property type="entry name" value="RLP23-like"/>
</dbReference>
<name>A0A6D2ID41_9BRAS</name>
<comment type="similarity">
    <text evidence="2">Belongs to the RLP family.</text>
</comment>
<evidence type="ECO:0000256" key="8">
    <source>
        <dbReference type="ARBA" id="ARBA00022989"/>
    </source>
</evidence>
<dbReference type="SUPFAM" id="SSF52058">
    <property type="entry name" value="L domain-like"/>
    <property type="match status" value="2"/>
</dbReference>
<comment type="subcellular location">
    <subcellularLocation>
        <location evidence="1">Cell membrane</location>
        <topology evidence="1">Single-pass type I membrane protein</topology>
    </subcellularLocation>
</comment>
<evidence type="ECO:0000256" key="12">
    <source>
        <dbReference type="SAM" id="SignalP"/>
    </source>
</evidence>
<comment type="caution">
    <text evidence="15">The sequence shown here is derived from an EMBL/GenBank/DDBJ whole genome shotgun (WGS) entry which is preliminary data.</text>
</comment>
<feature type="domain" description="Leucine-rich repeat-containing N-terminal plant-type" evidence="13">
    <location>
        <begin position="30"/>
        <end position="73"/>
    </location>
</feature>
<dbReference type="PRINTS" id="PR00019">
    <property type="entry name" value="LEURICHRPT"/>
</dbReference>
<proteinExistence type="inferred from homology"/>
<keyword evidence="10" id="KW-0675">Receptor</keyword>
<sequence length="749" mass="83640">MKIIWSLCLFVSLSYSVLAFASPVRHLCRPDQKDALWEFKSEFYIKKWTESDTTTEKWRNNTDCCSWDGVSCDPKKGVVVELDLSFSYLNGALRSNSSLFRLQHLQNLDLYTNNISGILPDSIGNLKFLSVLSLGDCNFVGKIPSSLGNLSYLTNLDLSFNGFTGELPDWMRNLSELTSINLGFNLLEGLLPSNMSSLSKLESFHIAGNSFHGSVPSSLFMIPSLTELRLERNHLSGSPEIGNISSPSKFKMLSLGDNNFGGPIPESISKLIGLELLDLSLWNTGRGIVDFNIFLPLKSLTLLHLSYLNSRSMVDLILFSQLISLGSLRLSGINLRISPSLHLPSTIEHLHLSSCNISDFPKFLQNQTRLMSLDISANRIEGQVPEWFWSLPELWYVNISHNSFSGFEGSPDVIQKSANLSILDISSNIFRDLPLLPKALRYFLGSENGFSGEIPMALCELVVLDTLFLSNNNFSGSIPQCFSATLWVLHLQNNSLSGILPDKLLSDSLRSLDVGHNRLSGQLPKSLINCTQLQHLNVENNMFNDTFPFCLRLLSDLQILVLRSNQFHGPLSSPRDSLTFPKLRIFDISQNRFTGVLPSDYFACWNALSSEYYLPIRLRRYVSEFHIKSVSLTNKGLKMELVGSGFRLYKTIDLSGNRLEGDIPESIGLLKGLIVLNMSNNAFTSRIPSSLGNLTKLESLDLSHNRLSGKIPPELVKLTFLSRMNFSHNMLEGPLPQGTQIQSQNSSVC</sequence>
<organism evidence="15 16">
    <name type="scientific">Microthlaspi erraticum</name>
    <dbReference type="NCBI Taxonomy" id="1685480"/>
    <lineage>
        <taxon>Eukaryota</taxon>
        <taxon>Viridiplantae</taxon>
        <taxon>Streptophyta</taxon>
        <taxon>Embryophyta</taxon>
        <taxon>Tracheophyta</taxon>
        <taxon>Spermatophyta</taxon>
        <taxon>Magnoliopsida</taxon>
        <taxon>eudicotyledons</taxon>
        <taxon>Gunneridae</taxon>
        <taxon>Pentapetalae</taxon>
        <taxon>rosids</taxon>
        <taxon>malvids</taxon>
        <taxon>Brassicales</taxon>
        <taxon>Brassicaceae</taxon>
        <taxon>Coluteocarpeae</taxon>
        <taxon>Microthlaspi</taxon>
    </lineage>
</organism>
<keyword evidence="4" id="KW-0433">Leucine-rich repeat</keyword>
<keyword evidence="16" id="KW-1185">Reference proteome</keyword>
<dbReference type="EMBL" id="CACVBM020001063">
    <property type="protein sequence ID" value="CAA7027953.1"/>
    <property type="molecule type" value="Genomic_DNA"/>
</dbReference>
<feature type="signal peptide" evidence="12">
    <location>
        <begin position="1"/>
        <end position="19"/>
    </location>
</feature>
<evidence type="ECO:0000256" key="7">
    <source>
        <dbReference type="ARBA" id="ARBA00022737"/>
    </source>
</evidence>
<dbReference type="Pfam" id="PF08263">
    <property type="entry name" value="LRRNT_2"/>
    <property type="match status" value="1"/>
</dbReference>
<dbReference type="PROSITE" id="PS51450">
    <property type="entry name" value="LRR"/>
    <property type="match status" value="1"/>
</dbReference>
<feature type="chain" id="PRO_5025335885" evidence="12">
    <location>
        <begin position="20"/>
        <end position="749"/>
    </location>
</feature>
<evidence type="ECO:0000256" key="11">
    <source>
        <dbReference type="ARBA" id="ARBA00023180"/>
    </source>
</evidence>
<reference evidence="15" key="1">
    <citation type="submission" date="2020-01" db="EMBL/GenBank/DDBJ databases">
        <authorList>
            <person name="Mishra B."/>
        </authorList>
    </citation>
    <scope>NUCLEOTIDE SEQUENCE [LARGE SCALE GENOMIC DNA]</scope>
</reference>